<dbReference type="EMBL" id="CVRI01000004">
    <property type="protein sequence ID" value="CRK87134.1"/>
    <property type="molecule type" value="Genomic_DNA"/>
</dbReference>
<reference evidence="1 2" key="1">
    <citation type="submission" date="2015-04" db="EMBL/GenBank/DDBJ databases">
        <authorList>
            <person name="Syromyatnikov M.Y."/>
            <person name="Popov V.N."/>
        </authorList>
    </citation>
    <scope>NUCLEOTIDE SEQUENCE [LARGE SCALE GENOMIC DNA]</scope>
</reference>
<organism evidence="1 2">
    <name type="scientific">Clunio marinus</name>
    <dbReference type="NCBI Taxonomy" id="568069"/>
    <lineage>
        <taxon>Eukaryota</taxon>
        <taxon>Metazoa</taxon>
        <taxon>Ecdysozoa</taxon>
        <taxon>Arthropoda</taxon>
        <taxon>Hexapoda</taxon>
        <taxon>Insecta</taxon>
        <taxon>Pterygota</taxon>
        <taxon>Neoptera</taxon>
        <taxon>Endopterygota</taxon>
        <taxon>Diptera</taxon>
        <taxon>Nematocera</taxon>
        <taxon>Chironomoidea</taxon>
        <taxon>Chironomidae</taxon>
        <taxon>Clunio</taxon>
    </lineage>
</organism>
<proteinExistence type="predicted"/>
<accession>A0A1J1HKZ9</accession>
<dbReference type="Proteomes" id="UP000183832">
    <property type="component" value="Unassembled WGS sequence"/>
</dbReference>
<gene>
    <name evidence="1" type="ORF">CLUMA_CG000943</name>
</gene>
<sequence length="23" mass="2689">MLMMVSQLVAGFHWQLVMSCYVD</sequence>
<evidence type="ECO:0000313" key="1">
    <source>
        <dbReference type="EMBL" id="CRK87134.1"/>
    </source>
</evidence>
<protein>
    <submittedName>
        <fullName evidence="1">CLUMA_CG000943, isoform A</fullName>
    </submittedName>
</protein>
<dbReference type="AlphaFoldDB" id="A0A1J1HKZ9"/>
<keyword evidence="2" id="KW-1185">Reference proteome</keyword>
<evidence type="ECO:0000313" key="2">
    <source>
        <dbReference type="Proteomes" id="UP000183832"/>
    </source>
</evidence>
<name>A0A1J1HKZ9_9DIPT</name>